<evidence type="ECO:0000313" key="2">
    <source>
        <dbReference type="EMBL" id="MBB4659809.1"/>
    </source>
</evidence>
<reference evidence="2 3" key="1">
    <citation type="submission" date="2020-08" db="EMBL/GenBank/DDBJ databases">
        <title>Genomic Encyclopedia of Type Strains, Phase IV (KMG-IV): sequencing the most valuable type-strain genomes for metagenomic binning, comparative biology and taxonomic classification.</title>
        <authorList>
            <person name="Goeker M."/>
        </authorList>
    </citation>
    <scope>NUCLEOTIDE SEQUENCE [LARGE SCALE GENOMIC DNA]</scope>
    <source>
        <strain evidence="2 3">DSM 102850</strain>
    </source>
</reference>
<dbReference type="RefSeq" id="WP_183818781.1">
    <property type="nucleotide sequence ID" value="NZ_JACHOB010000005.1"/>
</dbReference>
<keyword evidence="1" id="KW-0472">Membrane</keyword>
<dbReference type="AlphaFoldDB" id="A0A840I4N5"/>
<dbReference type="GO" id="GO:0006508">
    <property type="term" value="P:proteolysis"/>
    <property type="evidence" value="ECO:0007669"/>
    <property type="project" value="UniProtKB-KW"/>
</dbReference>
<keyword evidence="2" id="KW-0378">Hydrolase</keyword>
<dbReference type="GO" id="GO:0008233">
    <property type="term" value="F:peptidase activity"/>
    <property type="evidence" value="ECO:0007669"/>
    <property type="project" value="UniProtKB-KW"/>
</dbReference>
<keyword evidence="1" id="KW-0812">Transmembrane</keyword>
<keyword evidence="1" id="KW-1133">Transmembrane helix</keyword>
<gene>
    <name evidence="2" type="ORF">GGQ59_002350</name>
</gene>
<comment type="caution">
    <text evidence="2">The sequence shown here is derived from an EMBL/GenBank/DDBJ whole genome shotgun (WGS) entry which is preliminary data.</text>
</comment>
<keyword evidence="3" id="KW-1185">Reference proteome</keyword>
<evidence type="ECO:0000313" key="3">
    <source>
        <dbReference type="Proteomes" id="UP000563524"/>
    </source>
</evidence>
<accession>A0A840I4N5</accession>
<proteinExistence type="predicted"/>
<name>A0A840I4N5_9PROT</name>
<organism evidence="2 3">
    <name type="scientific">Parvularcula dongshanensis</name>
    <dbReference type="NCBI Taxonomy" id="1173995"/>
    <lineage>
        <taxon>Bacteria</taxon>
        <taxon>Pseudomonadati</taxon>
        <taxon>Pseudomonadota</taxon>
        <taxon>Alphaproteobacteria</taxon>
        <taxon>Parvularculales</taxon>
        <taxon>Parvularculaceae</taxon>
        <taxon>Parvularcula</taxon>
    </lineage>
</organism>
<dbReference type="Proteomes" id="UP000563524">
    <property type="component" value="Unassembled WGS sequence"/>
</dbReference>
<evidence type="ECO:0000256" key="1">
    <source>
        <dbReference type="SAM" id="Phobius"/>
    </source>
</evidence>
<protein>
    <submittedName>
        <fullName evidence="2">Membrane protein implicated in regulation of membrane protease activity</fullName>
    </submittedName>
</protein>
<dbReference type="EMBL" id="JACHOB010000005">
    <property type="protein sequence ID" value="MBB4659809.1"/>
    <property type="molecule type" value="Genomic_DNA"/>
</dbReference>
<keyword evidence="2" id="KW-0645">Protease</keyword>
<feature type="transmembrane region" description="Helical" evidence="1">
    <location>
        <begin position="29"/>
        <end position="51"/>
    </location>
</feature>
<sequence length="69" mass="7587">MSLGNLALAGICVLALVYAGFIVGGLIAAWPWGIIGLAVLGFFAFLFGAVLRQRLRNPEDRYYEREVKE</sequence>